<evidence type="ECO:0000256" key="7">
    <source>
        <dbReference type="ARBA" id="ARBA00022737"/>
    </source>
</evidence>
<evidence type="ECO:0000256" key="9">
    <source>
        <dbReference type="ARBA" id="ARBA00023136"/>
    </source>
</evidence>
<keyword evidence="4" id="KW-1003">Cell membrane</keyword>
<evidence type="ECO:0000256" key="11">
    <source>
        <dbReference type="RuleBase" id="RU910715"/>
    </source>
</evidence>
<evidence type="ECO:0000256" key="2">
    <source>
        <dbReference type="ARBA" id="ARBA00007809"/>
    </source>
</evidence>
<evidence type="ECO:0000256" key="6">
    <source>
        <dbReference type="ARBA" id="ARBA00022692"/>
    </source>
</evidence>
<dbReference type="AlphaFoldDB" id="A0A087G0S5"/>
<organism evidence="12 13">
    <name type="scientific">Arabis alpina</name>
    <name type="common">Alpine rock-cress</name>
    <dbReference type="NCBI Taxonomy" id="50452"/>
    <lineage>
        <taxon>Eukaryota</taxon>
        <taxon>Viridiplantae</taxon>
        <taxon>Streptophyta</taxon>
        <taxon>Embryophyta</taxon>
        <taxon>Tracheophyta</taxon>
        <taxon>Spermatophyta</taxon>
        <taxon>Magnoliopsida</taxon>
        <taxon>eudicotyledons</taxon>
        <taxon>Gunneridae</taxon>
        <taxon>Pentapetalae</taxon>
        <taxon>rosids</taxon>
        <taxon>malvids</taxon>
        <taxon>Brassicales</taxon>
        <taxon>Brassicaceae</taxon>
        <taxon>Arabideae</taxon>
        <taxon>Arabis</taxon>
    </lineage>
</organism>
<dbReference type="PANTHER" id="PTHR10791">
    <property type="entry name" value="RAG1-ACTIVATING PROTEIN 1"/>
    <property type="match status" value="1"/>
</dbReference>
<accession>A0A087G0S5</accession>
<feature type="transmembrane region" description="Helical" evidence="11">
    <location>
        <begin position="191"/>
        <end position="213"/>
    </location>
</feature>
<keyword evidence="9 11" id="KW-0472">Membrane</keyword>
<comment type="function">
    <text evidence="10">Mediates both low-affinity uptake and efflux of sugar across the plasma membrane.</text>
</comment>
<keyword evidence="5 11" id="KW-0762">Sugar transport</keyword>
<evidence type="ECO:0000256" key="3">
    <source>
        <dbReference type="ARBA" id="ARBA00022448"/>
    </source>
</evidence>
<feature type="transmembrane region" description="Helical" evidence="11">
    <location>
        <begin position="70"/>
        <end position="92"/>
    </location>
</feature>
<comment type="similarity">
    <text evidence="2 11">Belongs to the SWEET sugar transporter family.</text>
</comment>
<evidence type="ECO:0000256" key="4">
    <source>
        <dbReference type="ARBA" id="ARBA00022475"/>
    </source>
</evidence>
<dbReference type="InterPro" id="IPR047664">
    <property type="entry name" value="SWEET"/>
</dbReference>
<comment type="function">
    <text evidence="11">Mediates both low-affinity uptake and efflux of sugar across the membrane.</text>
</comment>
<dbReference type="GO" id="GO:0005886">
    <property type="term" value="C:plasma membrane"/>
    <property type="evidence" value="ECO:0007669"/>
    <property type="project" value="UniProtKB-SubCell"/>
</dbReference>
<protein>
    <recommendedName>
        <fullName evidence="11">Bidirectional sugar transporter SWEET</fullName>
    </recommendedName>
</protein>
<evidence type="ECO:0000256" key="5">
    <source>
        <dbReference type="ARBA" id="ARBA00022597"/>
    </source>
</evidence>
<dbReference type="Gene3D" id="1.20.1280.290">
    <property type="match status" value="2"/>
</dbReference>
<evidence type="ECO:0000256" key="1">
    <source>
        <dbReference type="ARBA" id="ARBA00004651"/>
    </source>
</evidence>
<feature type="transmembrane region" description="Helical" evidence="11">
    <location>
        <begin position="164"/>
        <end position="185"/>
    </location>
</feature>
<evidence type="ECO:0000256" key="8">
    <source>
        <dbReference type="ARBA" id="ARBA00022989"/>
    </source>
</evidence>
<dbReference type="Pfam" id="PF03083">
    <property type="entry name" value="MtN3_slv"/>
    <property type="match status" value="2"/>
</dbReference>
<dbReference type="InterPro" id="IPR004316">
    <property type="entry name" value="SWEET_rpt"/>
</dbReference>
<dbReference type="eggNOG" id="KOG1623">
    <property type="taxonomic scope" value="Eukaryota"/>
</dbReference>
<dbReference type="Gramene" id="KFK23477">
    <property type="protein sequence ID" value="KFK23477"/>
    <property type="gene ID" value="AALP_AAs65278U000200"/>
</dbReference>
<name>A0A087G0S5_ARAAL</name>
<reference evidence="13" key="1">
    <citation type="journal article" date="2015" name="Nat. Plants">
        <title>Genome expansion of Arabis alpina linked with retrotransposition and reduced symmetric DNA methylation.</title>
        <authorList>
            <person name="Willing E.M."/>
            <person name="Rawat V."/>
            <person name="Mandakova T."/>
            <person name="Maumus F."/>
            <person name="James G.V."/>
            <person name="Nordstroem K.J."/>
            <person name="Becker C."/>
            <person name="Warthmann N."/>
            <person name="Chica C."/>
            <person name="Szarzynska B."/>
            <person name="Zytnicki M."/>
            <person name="Albani M.C."/>
            <person name="Kiefer C."/>
            <person name="Bergonzi S."/>
            <person name="Castaings L."/>
            <person name="Mateos J.L."/>
            <person name="Berns M.C."/>
            <person name="Bujdoso N."/>
            <person name="Piofczyk T."/>
            <person name="de Lorenzo L."/>
            <person name="Barrero-Sicilia C."/>
            <person name="Mateos I."/>
            <person name="Piednoel M."/>
            <person name="Hagmann J."/>
            <person name="Chen-Min-Tao R."/>
            <person name="Iglesias-Fernandez R."/>
            <person name="Schuster S.C."/>
            <person name="Alonso-Blanco C."/>
            <person name="Roudier F."/>
            <person name="Carbonero P."/>
            <person name="Paz-Ares J."/>
            <person name="Davis S.J."/>
            <person name="Pecinka A."/>
            <person name="Quesneville H."/>
            <person name="Colot V."/>
            <person name="Lysak M.A."/>
            <person name="Weigel D."/>
            <person name="Coupland G."/>
            <person name="Schneeberger K."/>
        </authorList>
    </citation>
    <scope>NUCLEOTIDE SEQUENCE [LARGE SCALE GENOMIC DNA]</scope>
    <source>
        <strain evidence="13">cv. Pajares</strain>
    </source>
</reference>
<dbReference type="OMA" id="NAKYIRI"/>
<dbReference type="EMBL" id="KL978668">
    <property type="protein sequence ID" value="KFK23477.1"/>
    <property type="molecule type" value="Genomic_DNA"/>
</dbReference>
<gene>
    <name evidence="12" type="ORF">AALP_AAs65278U000200</name>
</gene>
<feature type="transmembrane region" description="Helical" evidence="11">
    <location>
        <begin position="104"/>
        <end position="121"/>
    </location>
</feature>
<evidence type="ECO:0000313" key="13">
    <source>
        <dbReference type="Proteomes" id="UP000029120"/>
    </source>
</evidence>
<feature type="transmembrane region" description="Helical" evidence="11">
    <location>
        <begin position="133"/>
        <end position="152"/>
    </location>
</feature>
<dbReference type="Proteomes" id="UP000029120">
    <property type="component" value="Unassembled WGS sequence"/>
</dbReference>
<sequence length="230" mass="26091">MTKAKEIHMIIGIIGTVISSLISLAPMPTFIQVYKKKSMEGDYDPQRHIAMLIKCGLWILYGLPQVQKDNILVTTSNGISFGIELIYLVLYFNYCEDKARRDKNANCIPLGMFIVGFFYVVTLNVCEGDARQISVGVVCTVFTIVMYTWLFRKITMVDKRRFQYMPLGLSFVCFINAAIWTAYSLIYQFDIYVLICNGLGILACAIQFIVNVLHYTPTLNAIDSINVIDV</sequence>
<keyword evidence="13" id="KW-1185">Reference proteome</keyword>
<keyword evidence="3 11" id="KW-0813">Transport</keyword>
<comment type="subcellular location">
    <subcellularLocation>
        <location evidence="1">Cell membrane</location>
        <topology evidence="1">Multi-pass membrane protein</topology>
    </subcellularLocation>
</comment>
<dbReference type="GO" id="GO:0051119">
    <property type="term" value="F:sugar transmembrane transporter activity"/>
    <property type="evidence" value="ECO:0007669"/>
    <property type="project" value="InterPro"/>
</dbReference>
<dbReference type="OrthoDB" id="1087684at2759"/>
<comment type="caution">
    <text evidence="11">Lacks conserved residue(s) required for the propagation of feature annotation.</text>
</comment>
<keyword evidence="6 11" id="KW-0812">Transmembrane</keyword>
<dbReference type="PANTHER" id="PTHR10791:SF30">
    <property type="entry name" value="SUGAR TRANSPORTER SWEET1"/>
    <property type="match status" value="1"/>
</dbReference>
<evidence type="ECO:0000256" key="10">
    <source>
        <dbReference type="ARBA" id="ARBA00037238"/>
    </source>
</evidence>
<keyword evidence="8 11" id="KW-1133">Transmembrane helix</keyword>
<feature type="transmembrane region" description="Helical" evidence="11">
    <location>
        <begin position="6"/>
        <end position="27"/>
    </location>
</feature>
<evidence type="ECO:0000313" key="12">
    <source>
        <dbReference type="EMBL" id="KFK23477.1"/>
    </source>
</evidence>
<keyword evidence="7" id="KW-0677">Repeat</keyword>
<proteinExistence type="inferred from homology"/>